<accession>A0A7C8MUW9</accession>
<name>A0A7C8MUW9_9PEZI</name>
<dbReference type="EMBL" id="WUBL01000043">
    <property type="protein sequence ID" value="KAF2968947.1"/>
    <property type="molecule type" value="Genomic_DNA"/>
</dbReference>
<feature type="compositionally biased region" description="Basic and acidic residues" evidence="1">
    <location>
        <begin position="67"/>
        <end position="91"/>
    </location>
</feature>
<dbReference type="Proteomes" id="UP000481858">
    <property type="component" value="Unassembled WGS sequence"/>
</dbReference>
<evidence type="ECO:0000313" key="3">
    <source>
        <dbReference type="EMBL" id="KAF2968947.1"/>
    </source>
</evidence>
<evidence type="ECO:0000313" key="4">
    <source>
        <dbReference type="Proteomes" id="UP000481858"/>
    </source>
</evidence>
<evidence type="ECO:0000259" key="2">
    <source>
        <dbReference type="Pfam" id="PF06985"/>
    </source>
</evidence>
<dbReference type="InParanoid" id="A0A7C8MUW9"/>
<dbReference type="InterPro" id="IPR010730">
    <property type="entry name" value="HET"/>
</dbReference>
<gene>
    <name evidence="3" type="ORF">GQX73_g4617</name>
</gene>
<dbReference type="PANTHER" id="PTHR24148">
    <property type="entry name" value="ANKYRIN REPEAT DOMAIN-CONTAINING PROTEIN 39 HOMOLOG-RELATED"/>
    <property type="match status" value="1"/>
</dbReference>
<sequence>MEKLPEEENVTSYSMVPGACILRHSTVTQGNEFYDFEGIEEQQQLSAWNREKYYTSFESDSLIDPYRTPKDDDHNIKNKREATDSLESRRRISRNQDKQWLWPRSHLEGPYQSEEATPNETPLTNSTFVRNRPRTRLTPYARISMNSIPTFMGEDPFQYRPIEPTEFRLVRLLPENMSIIKCEVLHTSFEAEPEKYIAVSYTWGDTEPNVKIHLDGCSFYITSNLYGTLKRLRKRRGSVTIWVDALCINQRDEIERSQQVALMTQIYGQAESVVAWLGPELDNSELAFKLIKELDKGTDLELLGTVADKKWNLHFAAIVKLFERDFWGRLWVVQEILNAKFVLVYCGNSEVTWDVLQNISSAFKHHEAAINHRFPRGIARGSRQGRSYAHILGWEGPASINILKPQVNDGPEMLLDALRICRKKLAAEPRDKVFGILGILPESVRCHFPPDYNMSLRELYTNVVDMLLHTTRRVDVICDAIYFPIYTNTVRLPTWVPDWSHIPSTTALGGLSYNFSAASYVDAEFEFLDPPERTKLQVAAIYIDAIKLRGNPVWTFCTLEDYLMAFLHWHAKLSVSLTTDDVLTQKDEAFCRTLALGKIPKLQTQATWTHICYHVFTSLIAERLPSLSLDHRLKGYTVQIEGISPEERRSILQDNCASKMEGRCFFTTENGLMGMGSGFMAVGDIICVPLGCRTPIILRPDGNGEYRLVGDAYLDGYMNGRAVEEWKNGTKKLNNYVLH</sequence>
<protein>
    <recommendedName>
        <fullName evidence="2">Heterokaryon incompatibility domain-containing protein</fullName>
    </recommendedName>
</protein>
<dbReference type="AlphaFoldDB" id="A0A7C8MUW9"/>
<organism evidence="3 4">
    <name type="scientific">Xylaria multiplex</name>
    <dbReference type="NCBI Taxonomy" id="323545"/>
    <lineage>
        <taxon>Eukaryota</taxon>
        <taxon>Fungi</taxon>
        <taxon>Dikarya</taxon>
        <taxon>Ascomycota</taxon>
        <taxon>Pezizomycotina</taxon>
        <taxon>Sordariomycetes</taxon>
        <taxon>Xylariomycetidae</taxon>
        <taxon>Xylariales</taxon>
        <taxon>Xylariaceae</taxon>
        <taxon>Xylaria</taxon>
    </lineage>
</organism>
<dbReference type="Pfam" id="PF06985">
    <property type="entry name" value="HET"/>
    <property type="match status" value="1"/>
</dbReference>
<proteinExistence type="predicted"/>
<evidence type="ECO:0000256" key="1">
    <source>
        <dbReference type="SAM" id="MobiDB-lite"/>
    </source>
</evidence>
<feature type="domain" description="Heterokaryon incompatibility" evidence="2">
    <location>
        <begin position="196"/>
        <end position="335"/>
    </location>
</feature>
<feature type="region of interest" description="Disordered" evidence="1">
    <location>
        <begin position="62"/>
        <end position="91"/>
    </location>
</feature>
<dbReference type="InterPro" id="IPR052895">
    <property type="entry name" value="HetReg/Transcr_Mod"/>
</dbReference>
<dbReference type="OrthoDB" id="3548654at2759"/>
<reference evidence="3 4" key="1">
    <citation type="submission" date="2019-12" db="EMBL/GenBank/DDBJ databases">
        <title>Draft genome sequence of the ascomycete Xylaria multiplex DSM 110363.</title>
        <authorList>
            <person name="Buettner E."/>
            <person name="Kellner H."/>
        </authorList>
    </citation>
    <scope>NUCLEOTIDE SEQUENCE [LARGE SCALE GENOMIC DNA]</scope>
    <source>
        <strain evidence="3 4">DSM 110363</strain>
    </source>
</reference>
<dbReference type="PANTHER" id="PTHR24148:SF73">
    <property type="entry name" value="HET DOMAIN PROTEIN (AFU_ORTHOLOGUE AFUA_8G01020)"/>
    <property type="match status" value="1"/>
</dbReference>
<keyword evidence="4" id="KW-1185">Reference proteome</keyword>
<comment type="caution">
    <text evidence="3">The sequence shown here is derived from an EMBL/GenBank/DDBJ whole genome shotgun (WGS) entry which is preliminary data.</text>
</comment>
<dbReference type="Pfam" id="PF26639">
    <property type="entry name" value="Het-6_barrel"/>
    <property type="match status" value="1"/>
</dbReference>